<keyword evidence="3" id="KW-1133">Transmembrane helix</keyword>
<name>A0AAD7FAR6_9AGAR</name>
<feature type="compositionally biased region" description="Polar residues" evidence="2">
    <location>
        <begin position="153"/>
        <end position="162"/>
    </location>
</feature>
<reference evidence="4" key="1">
    <citation type="submission" date="2023-03" db="EMBL/GenBank/DDBJ databases">
        <title>Massive genome expansion in bonnet fungi (Mycena s.s.) driven by repeated elements and novel gene families across ecological guilds.</title>
        <authorList>
            <consortium name="Lawrence Berkeley National Laboratory"/>
            <person name="Harder C.B."/>
            <person name="Miyauchi S."/>
            <person name="Viragh M."/>
            <person name="Kuo A."/>
            <person name="Thoen E."/>
            <person name="Andreopoulos B."/>
            <person name="Lu D."/>
            <person name="Skrede I."/>
            <person name="Drula E."/>
            <person name="Henrissat B."/>
            <person name="Morin E."/>
            <person name="Kohler A."/>
            <person name="Barry K."/>
            <person name="LaButti K."/>
            <person name="Morin E."/>
            <person name="Salamov A."/>
            <person name="Lipzen A."/>
            <person name="Mereny Z."/>
            <person name="Hegedus B."/>
            <person name="Baldrian P."/>
            <person name="Stursova M."/>
            <person name="Weitz H."/>
            <person name="Taylor A."/>
            <person name="Grigoriev I.V."/>
            <person name="Nagy L.G."/>
            <person name="Martin F."/>
            <person name="Kauserud H."/>
        </authorList>
    </citation>
    <scope>NUCLEOTIDE SEQUENCE</scope>
    <source>
        <strain evidence="4">9284</strain>
    </source>
</reference>
<proteinExistence type="predicted"/>
<keyword evidence="1" id="KW-0175">Coiled coil</keyword>
<sequence length="317" mass="35282">MKLAIREVRDIRNALGVFLTNILLTFPSSAHLFHWRNDSGRLGACSIVTFSLLVATALRRRKTSFYSVPQALSKRHRSALRRSGVHTSEHYVPIVQLAELNGPKLLAAATNYSTVVTPGPIIEPALIAGAVVAVIIAVPFIIMLCRRKRVPSKKTSITSQPSLPEPESGNPEPAYNIFHTSWQEHADDLRSIGRTLTSSSSASTTRQLYISNQINRAREKVKELEELSSFLLRSASSASNIQSDPQKGAEPQAADTIFTAQEDNPGLLNRALEERLRRALDDIEQLNLRMQEMERQRESEWALGLSDEFPPGYSELE</sequence>
<keyword evidence="3" id="KW-0812">Transmembrane</keyword>
<evidence type="ECO:0000313" key="5">
    <source>
        <dbReference type="Proteomes" id="UP001221142"/>
    </source>
</evidence>
<feature type="transmembrane region" description="Helical" evidence="3">
    <location>
        <begin position="12"/>
        <end position="33"/>
    </location>
</feature>
<evidence type="ECO:0000256" key="3">
    <source>
        <dbReference type="SAM" id="Phobius"/>
    </source>
</evidence>
<dbReference type="AlphaFoldDB" id="A0AAD7FAR6"/>
<organism evidence="4 5">
    <name type="scientific">Roridomyces roridus</name>
    <dbReference type="NCBI Taxonomy" id="1738132"/>
    <lineage>
        <taxon>Eukaryota</taxon>
        <taxon>Fungi</taxon>
        <taxon>Dikarya</taxon>
        <taxon>Basidiomycota</taxon>
        <taxon>Agaricomycotina</taxon>
        <taxon>Agaricomycetes</taxon>
        <taxon>Agaricomycetidae</taxon>
        <taxon>Agaricales</taxon>
        <taxon>Marasmiineae</taxon>
        <taxon>Mycenaceae</taxon>
        <taxon>Roridomyces</taxon>
    </lineage>
</organism>
<keyword evidence="3" id="KW-0472">Membrane</keyword>
<feature type="region of interest" description="Disordered" evidence="2">
    <location>
        <begin position="297"/>
        <end position="317"/>
    </location>
</feature>
<evidence type="ECO:0000313" key="4">
    <source>
        <dbReference type="EMBL" id="KAJ7608749.1"/>
    </source>
</evidence>
<evidence type="ECO:0000256" key="2">
    <source>
        <dbReference type="SAM" id="MobiDB-lite"/>
    </source>
</evidence>
<feature type="region of interest" description="Disordered" evidence="2">
    <location>
        <begin position="153"/>
        <end position="172"/>
    </location>
</feature>
<accession>A0AAD7FAR6</accession>
<gene>
    <name evidence="4" type="ORF">FB45DRAFT_1067237</name>
</gene>
<comment type="caution">
    <text evidence="4">The sequence shown here is derived from an EMBL/GenBank/DDBJ whole genome shotgun (WGS) entry which is preliminary data.</text>
</comment>
<protein>
    <submittedName>
        <fullName evidence="4">Uncharacterized protein</fullName>
    </submittedName>
</protein>
<dbReference type="Proteomes" id="UP001221142">
    <property type="component" value="Unassembled WGS sequence"/>
</dbReference>
<evidence type="ECO:0000256" key="1">
    <source>
        <dbReference type="SAM" id="Coils"/>
    </source>
</evidence>
<feature type="coiled-coil region" evidence="1">
    <location>
        <begin position="269"/>
        <end position="296"/>
    </location>
</feature>
<feature type="transmembrane region" description="Helical" evidence="3">
    <location>
        <begin position="125"/>
        <end position="144"/>
    </location>
</feature>
<keyword evidence="5" id="KW-1185">Reference proteome</keyword>
<dbReference type="EMBL" id="JARKIF010000043">
    <property type="protein sequence ID" value="KAJ7608749.1"/>
    <property type="molecule type" value="Genomic_DNA"/>
</dbReference>